<comment type="caution">
    <text evidence="1">The sequence shown here is derived from an EMBL/GenBank/DDBJ whole genome shotgun (WGS) entry which is preliminary data.</text>
</comment>
<dbReference type="Proteomes" id="UP001314263">
    <property type="component" value="Unassembled WGS sequence"/>
</dbReference>
<dbReference type="AlphaFoldDB" id="A0AAV1I0T2"/>
<accession>A0AAV1I0T2</accession>
<sequence length="211" mass="24231">MVKFEAQVLTDDPEGSSRNLKYKRLGWFDSRGDAVQRVLNCAQGVTYFTYRLTTGSGKDRVQHVEGDPFDLLDWLKSNYAEEAERIVTPWERVKKAVEDKRVEISEKGVKGKWFREDVRSKDPFNRPWHKLDGLGSHTVVFDLPYEGNYVIHGQHVTMTDQVPEAARNDESIDVADFHVPPEWIGGSRPVVDMLLGGYFYHTADGVQLWED</sequence>
<reference evidence="1 2" key="1">
    <citation type="submission" date="2023-10" db="EMBL/GenBank/DDBJ databases">
        <authorList>
            <person name="Maclean D."/>
            <person name="Macfadyen A."/>
        </authorList>
    </citation>
    <scope>NUCLEOTIDE SEQUENCE [LARGE SCALE GENOMIC DNA]</scope>
</reference>
<dbReference type="EMBL" id="CAUYUE010000004">
    <property type="protein sequence ID" value="CAK0768995.1"/>
    <property type="molecule type" value="Genomic_DNA"/>
</dbReference>
<organism evidence="1 2">
    <name type="scientific">Coccomyxa viridis</name>
    <dbReference type="NCBI Taxonomy" id="1274662"/>
    <lineage>
        <taxon>Eukaryota</taxon>
        <taxon>Viridiplantae</taxon>
        <taxon>Chlorophyta</taxon>
        <taxon>core chlorophytes</taxon>
        <taxon>Trebouxiophyceae</taxon>
        <taxon>Trebouxiophyceae incertae sedis</taxon>
        <taxon>Coccomyxaceae</taxon>
        <taxon>Coccomyxa</taxon>
    </lineage>
</organism>
<keyword evidence="2" id="KW-1185">Reference proteome</keyword>
<protein>
    <submittedName>
        <fullName evidence="1">Uncharacterized protein</fullName>
    </submittedName>
</protein>
<evidence type="ECO:0000313" key="1">
    <source>
        <dbReference type="EMBL" id="CAK0768995.1"/>
    </source>
</evidence>
<proteinExistence type="predicted"/>
<gene>
    <name evidence="1" type="ORF">CVIRNUC_003621</name>
</gene>
<name>A0AAV1I0T2_9CHLO</name>
<evidence type="ECO:0000313" key="2">
    <source>
        <dbReference type="Proteomes" id="UP001314263"/>
    </source>
</evidence>